<dbReference type="InterPro" id="IPR007712">
    <property type="entry name" value="RelE/ParE_toxin"/>
</dbReference>
<dbReference type="InterPro" id="IPR035093">
    <property type="entry name" value="RelE/ParE_toxin_dom_sf"/>
</dbReference>
<comment type="caution">
    <text evidence="4">The sequence shown here is derived from an EMBL/GenBank/DDBJ whole genome shotgun (WGS) entry which is preliminary data.</text>
</comment>
<dbReference type="Pfam" id="PF05016">
    <property type="entry name" value="ParE_toxin"/>
    <property type="match status" value="1"/>
</dbReference>
<proteinExistence type="inferred from homology"/>
<dbReference type="EMBL" id="MDHN01000028">
    <property type="protein sequence ID" value="OFC70520.1"/>
    <property type="molecule type" value="Genomic_DNA"/>
</dbReference>
<evidence type="ECO:0000256" key="2">
    <source>
        <dbReference type="ARBA" id="ARBA00022649"/>
    </source>
</evidence>
<sequence length="97" mass="11194">MASYKLSALAEEDLRHISARTIADWGMHQAEKYVVLLHEAMLRIAATPNMGKNRPELFKNAKSFPVQKHIVYYWPVDDGIEVARILHQRMDVDAVFE</sequence>
<dbReference type="Gene3D" id="3.30.2310.20">
    <property type="entry name" value="RelE-like"/>
    <property type="match status" value="1"/>
</dbReference>
<organism evidence="4 5">
    <name type="scientific">Alteromonas confluentis</name>
    <dbReference type="NCBI Taxonomy" id="1656094"/>
    <lineage>
        <taxon>Bacteria</taxon>
        <taxon>Pseudomonadati</taxon>
        <taxon>Pseudomonadota</taxon>
        <taxon>Gammaproteobacteria</taxon>
        <taxon>Alteromonadales</taxon>
        <taxon>Alteromonadaceae</taxon>
        <taxon>Alteromonas/Salinimonas group</taxon>
        <taxon>Alteromonas</taxon>
    </lineage>
</organism>
<keyword evidence="2" id="KW-1277">Toxin-antitoxin system</keyword>
<dbReference type="PANTHER" id="PTHR33755">
    <property type="entry name" value="TOXIN PARE1-RELATED"/>
    <property type="match status" value="1"/>
</dbReference>
<evidence type="ECO:0000313" key="5">
    <source>
        <dbReference type="Proteomes" id="UP000175691"/>
    </source>
</evidence>
<dbReference type="Proteomes" id="UP000175691">
    <property type="component" value="Unassembled WGS sequence"/>
</dbReference>
<evidence type="ECO:0000256" key="1">
    <source>
        <dbReference type="ARBA" id="ARBA00006226"/>
    </source>
</evidence>
<dbReference type="PANTHER" id="PTHR33755:SF9">
    <property type="entry name" value="TOXIN PARE1"/>
    <property type="match status" value="1"/>
</dbReference>
<gene>
    <name evidence="4" type="ORF">BFC18_12215</name>
</gene>
<protein>
    <recommendedName>
        <fullName evidence="3">Toxin</fullName>
    </recommendedName>
</protein>
<dbReference type="InterPro" id="IPR028344">
    <property type="entry name" value="ParE1/4"/>
</dbReference>
<dbReference type="InterPro" id="IPR051803">
    <property type="entry name" value="TA_system_RelE-like_toxin"/>
</dbReference>
<accession>A0A1E7ZAH7</accession>
<dbReference type="STRING" id="1656094.BFC18_12215"/>
<comment type="similarity">
    <text evidence="1 3">Belongs to the RelE toxin family.</text>
</comment>
<evidence type="ECO:0000313" key="4">
    <source>
        <dbReference type="EMBL" id="OFC70520.1"/>
    </source>
</evidence>
<dbReference type="PIRSF" id="PIRSF029218">
    <property type="entry name" value="ParE"/>
    <property type="match status" value="1"/>
</dbReference>
<dbReference type="AlphaFoldDB" id="A0A1E7ZAH7"/>
<name>A0A1E7ZAH7_9ALTE</name>
<evidence type="ECO:0000256" key="3">
    <source>
        <dbReference type="PIRNR" id="PIRNR029218"/>
    </source>
</evidence>
<reference evidence="4 5" key="1">
    <citation type="submission" date="2016-08" db="EMBL/GenBank/DDBJ databases">
        <authorList>
            <person name="Seilhamer J.J."/>
        </authorList>
    </citation>
    <scope>NUCLEOTIDE SEQUENCE [LARGE SCALE GENOMIC DNA]</scope>
    <source>
        <strain evidence="4 5">KCTC 42603</strain>
    </source>
</reference>
<keyword evidence="5" id="KW-1185">Reference proteome</keyword>
<dbReference type="OrthoDB" id="516834at2"/>
<dbReference type="RefSeq" id="WP_070125593.1">
    <property type="nucleotide sequence ID" value="NZ_MDHN01000028.1"/>
</dbReference>